<accession>A0A5C0WBF3</accession>
<sequence length="78" mass="9033">MRNLKVNLCLTIMQKAKIIMTNNIGYISNYSLESANNFEAGVIIEDEHAIFQIKDIIDEEVEIVAEQYYAYDMLPLIF</sequence>
<evidence type="ECO:0000313" key="2">
    <source>
        <dbReference type="Proteomes" id="UP000325032"/>
    </source>
</evidence>
<name>A0A5C0WBF3_BACIA</name>
<reference evidence="1 2" key="1">
    <citation type="journal article" date="2018" name="Plant Biotechnol. Rep.">
        <title>Diversity and antifungal activity of endophytic bacteria associated with Panax ginseng seedlings.</title>
        <authorList>
            <person name="Park J.M."/>
            <person name="Hong C.E."/>
            <person name="Jo S.H."/>
        </authorList>
    </citation>
    <scope>NUCLEOTIDE SEQUENCE [LARGE SCALE GENOMIC DNA]</scope>
    <source>
        <strain evidence="1 2">PgKB20</strain>
    </source>
</reference>
<dbReference type="Proteomes" id="UP000325032">
    <property type="component" value="Chromosome"/>
</dbReference>
<protein>
    <submittedName>
        <fullName evidence="1">Uncharacterized protein</fullName>
    </submittedName>
</protein>
<dbReference type="AlphaFoldDB" id="A0A5C0WBF3"/>
<keyword evidence="2" id="KW-1185">Reference proteome</keyword>
<organism evidence="1 2">
    <name type="scientific">Bacillus safensis</name>
    <dbReference type="NCBI Taxonomy" id="561879"/>
    <lineage>
        <taxon>Bacteria</taxon>
        <taxon>Bacillati</taxon>
        <taxon>Bacillota</taxon>
        <taxon>Bacilli</taxon>
        <taxon>Bacillales</taxon>
        <taxon>Bacillaceae</taxon>
        <taxon>Bacillus</taxon>
    </lineage>
</organism>
<gene>
    <name evidence="1" type="ORF">FX981_00345</name>
</gene>
<proteinExistence type="predicted"/>
<evidence type="ECO:0000313" key="1">
    <source>
        <dbReference type="EMBL" id="QEK62181.1"/>
    </source>
</evidence>
<dbReference type="EMBL" id="CP043404">
    <property type="protein sequence ID" value="QEK62181.1"/>
    <property type="molecule type" value="Genomic_DNA"/>
</dbReference>